<dbReference type="Gene3D" id="3.40.50.300">
    <property type="entry name" value="P-loop containing nucleotide triphosphate hydrolases"/>
    <property type="match status" value="1"/>
</dbReference>
<protein>
    <recommendedName>
        <fullName evidence="1">Helicase C-terminal domain-containing protein</fullName>
    </recommendedName>
</protein>
<dbReference type="SUPFAM" id="SSF52540">
    <property type="entry name" value="P-loop containing nucleoside triphosphate hydrolases"/>
    <property type="match status" value="1"/>
</dbReference>
<evidence type="ECO:0000313" key="2">
    <source>
        <dbReference type="EMBL" id="AWN66007.1"/>
    </source>
</evidence>
<dbReference type="Pfam" id="PF00271">
    <property type="entry name" value="Helicase_C"/>
    <property type="match status" value="1"/>
</dbReference>
<reference evidence="2 3" key="1">
    <citation type="submission" date="2018-03" db="EMBL/GenBank/DDBJ databases">
        <title>Genome sequence of Lactococcus lactis strain 14B4 from almond drupe.</title>
        <authorList>
            <person name="Tran T.D."/>
            <person name="McGarvey J.A."/>
            <person name="Huynh S."/>
            <person name="Parker C.T."/>
        </authorList>
    </citation>
    <scope>NUCLEOTIDE SEQUENCE [LARGE SCALE GENOMIC DNA]</scope>
    <source>
        <strain evidence="2 3">14B4</strain>
    </source>
</reference>
<sequence>MLNHLKSLTILPDKLYFTMDGELDRKFTYEEIMDLGLKDEDWIARSVVFSDECKLSVVKNSIELLKSKRKNTKVPHKIIAAATNSNEAKKICEMYNEQGVKAVAVHNELSQDEKERAFNDIENHRVDVVVNVSMMGGRL</sequence>
<proteinExistence type="predicted"/>
<dbReference type="Proteomes" id="UP000245919">
    <property type="component" value="Chromosome"/>
</dbReference>
<evidence type="ECO:0000313" key="3">
    <source>
        <dbReference type="Proteomes" id="UP000245919"/>
    </source>
</evidence>
<dbReference type="InterPro" id="IPR027417">
    <property type="entry name" value="P-loop_NTPase"/>
</dbReference>
<name>A0A2Z3KEX2_LACLL</name>
<dbReference type="EMBL" id="CP028160">
    <property type="protein sequence ID" value="AWN66007.1"/>
    <property type="molecule type" value="Genomic_DNA"/>
</dbReference>
<accession>A0A2Z3KEX2</accession>
<evidence type="ECO:0000259" key="1">
    <source>
        <dbReference type="Pfam" id="PF00271"/>
    </source>
</evidence>
<dbReference type="InterPro" id="IPR001650">
    <property type="entry name" value="Helicase_C-like"/>
</dbReference>
<organism evidence="2 3">
    <name type="scientific">Lactococcus lactis subsp. lactis</name>
    <name type="common">Streptococcus lactis</name>
    <dbReference type="NCBI Taxonomy" id="1360"/>
    <lineage>
        <taxon>Bacteria</taxon>
        <taxon>Bacillati</taxon>
        <taxon>Bacillota</taxon>
        <taxon>Bacilli</taxon>
        <taxon>Lactobacillales</taxon>
        <taxon>Streptococcaceae</taxon>
        <taxon>Lactococcus</taxon>
    </lineage>
</organism>
<gene>
    <name evidence="2" type="ORF">LL14B4_07400</name>
</gene>
<dbReference type="AlphaFoldDB" id="A0A2Z3KEX2"/>
<feature type="domain" description="Helicase C-terminal" evidence="1">
    <location>
        <begin position="63"/>
        <end position="135"/>
    </location>
</feature>